<dbReference type="InterPro" id="IPR050314">
    <property type="entry name" value="Glycosyl_Hydrlase_18"/>
</dbReference>
<dbReference type="PANTHER" id="PTHR11177:SF317">
    <property type="entry name" value="CHITINASE 12-RELATED"/>
    <property type="match status" value="1"/>
</dbReference>
<dbReference type="VEuPathDB" id="VectorBase:LOC119164452"/>
<dbReference type="GO" id="GO:0008061">
    <property type="term" value="F:chitin binding"/>
    <property type="evidence" value="ECO:0007669"/>
    <property type="project" value="TreeGrafter"/>
</dbReference>
<gene>
    <name evidence="4" type="ORF">HPB51_001147</name>
</gene>
<keyword evidence="2" id="KW-0812">Transmembrane</keyword>
<organism evidence="4 5">
    <name type="scientific">Rhipicephalus microplus</name>
    <name type="common">Cattle tick</name>
    <name type="synonym">Boophilus microplus</name>
    <dbReference type="NCBI Taxonomy" id="6941"/>
    <lineage>
        <taxon>Eukaryota</taxon>
        <taxon>Metazoa</taxon>
        <taxon>Ecdysozoa</taxon>
        <taxon>Arthropoda</taxon>
        <taxon>Chelicerata</taxon>
        <taxon>Arachnida</taxon>
        <taxon>Acari</taxon>
        <taxon>Parasitiformes</taxon>
        <taxon>Ixodida</taxon>
        <taxon>Ixodoidea</taxon>
        <taxon>Ixodidae</taxon>
        <taxon>Rhipicephalinae</taxon>
        <taxon>Rhipicephalus</taxon>
        <taxon>Boophilus</taxon>
    </lineage>
</organism>
<evidence type="ECO:0000259" key="3">
    <source>
        <dbReference type="Pfam" id="PF00704"/>
    </source>
</evidence>
<dbReference type="GO" id="GO:0004568">
    <property type="term" value="F:chitinase activity"/>
    <property type="evidence" value="ECO:0007669"/>
    <property type="project" value="TreeGrafter"/>
</dbReference>
<dbReference type="SUPFAM" id="SSF51445">
    <property type="entry name" value="(Trans)glycosidases"/>
    <property type="match status" value="1"/>
</dbReference>
<keyword evidence="5" id="KW-1185">Reference proteome</keyword>
<feature type="domain" description="GH18" evidence="3">
    <location>
        <begin position="210"/>
        <end position="346"/>
    </location>
</feature>
<reference evidence="4" key="2">
    <citation type="submission" date="2021-09" db="EMBL/GenBank/DDBJ databases">
        <authorList>
            <person name="Jia N."/>
            <person name="Wang J."/>
            <person name="Shi W."/>
            <person name="Du L."/>
            <person name="Sun Y."/>
            <person name="Zhan W."/>
            <person name="Jiang J."/>
            <person name="Wang Q."/>
            <person name="Zhang B."/>
            <person name="Ji P."/>
            <person name="Sakyi L.B."/>
            <person name="Cui X."/>
            <person name="Yuan T."/>
            <person name="Jiang B."/>
            <person name="Yang W."/>
            <person name="Lam T.T.-Y."/>
            <person name="Chang Q."/>
            <person name="Ding S."/>
            <person name="Wang X."/>
            <person name="Zhu J."/>
            <person name="Ruan X."/>
            <person name="Zhao L."/>
            <person name="Wei J."/>
            <person name="Que T."/>
            <person name="Du C."/>
            <person name="Cheng J."/>
            <person name="Dai P."/>
            <person name="Han X."/>
            <person name="Huang E."/>
            <person name="Gao Y."/>
            <person name="Liu J."/>
            <person name="Shao H."/>
            <person name="Ye R."/>
            <person name="Li L."/>
            <person name="Wei W."/>
            <person name="Wang X."/>
            <person name="Wang C."/>
            <person name="Huo Q."/>
            <person name="Li W."/>
            <person name="Guo W."/>
            <person name="Chen H."/>
            <person name="Chen S."/>
            <person name="Zhou L."/>
            <person name="Zhou L."/>
            <person name="Ni X."/>
            <person name="Tian J."/>
            <person name="Zhou Y."/>
            <person name="Sheng Y."/>
            <person name="Liu T."/>
            <person name="Pan Y."/>
            <person name="Xia L."/>
            <person name="Li J."/>
            <person name="Zhao F."/>
            <person name="Cao W."/>
        </authorList>
    </citation>
    <scope>NUCLEOTIDE SEQUENCE</scope>
    <source>
        <strain evidence="4">Rmic-2018</strain>
        <tissue evidence="4">Larvae</tissue>
    </source>
</reference>
<feature type="compositionally biased region" description="Low complexity" evidence="1">
    <location>
        <begin position="40"/>
        <end position="54"/>
    </location>
</feature>
<evidence type="ECO:0000256" key="2">
    <source>
        <dbReference type="SAM" id="Phobius"/>
    </source>
</evidence>
<dbReference type="PANTHER" id="PTHR11177">
    <property type="entry name" value="CHITINASE"/>
    <property type="match status" value="1"/>
</dbReference>
<protein>
    <recommendedName>
        <fullName evidence="3">GH18 domain-containing protein</fullName>
    </recommendedName>
</protein>
<dbReference type="AlphaFoldDB" id="A0A9J6E5G8"/>
<dbReference type="EMBL" id="JABSTU010000005">
    <property type="protein sequence ID" value="KAH8029514.1"/>
    <property type="molecule type" value="Genomic_DNA"/>
</dbReference>
<feature type="compositionally biased region" description="Polar residues" evidence="1">
    <location>
        <begin position="1"/>
        <end position="16"/>
    </location>
</feature>
<proteinExistence type="predicted"/>
<reference evidence="4" key="1">
    <citation type="journal article" date="2020" name="Cell">
        <title>Large-Scale Comparative Analyses of Tick Genomes Elucidate Their Genetic Diversity and Vector Capacities.</title>
        <authorList>
            <consortium name="Tick Genome and Microbiome Consortium (TIGMIC)"/>
            <person name="Jia N."/>
            <person name="Wang J."/>
            <person name="Shi W."/>
            <person name="Du L."/>
            <person name="Sun Y."/>
            <person name="Zhan W."/>
            <person name="Jiang J.F."/>
            <person name="Wang Q."/>
            <person name="Zhang B."/>
            <person name="Ji P."/>
            <person name="Bell-Sakyi L."/>
            <person name="Cui X.M."/>
            <person name="Yuan T.T."/>
            <person name="Jiang B.G."/>
            <person name="Yang W.F."/>
            <person name="Lam T.T."/>
            <person name="Chang Q.C."/>
            <person name="Ding S.J."/>
            <person name="Wang X.J."/>
            <person name="Zhu J.G."/>
            <person name="Ruan X.D."/>
            <person name="Zhao L."/>
            <person name="Wei J.T."/>
            <person name="Ye R.Z."/>
            <person name="Que T.C."/>
            <person name="Du C.H."/>
            <person name="Zhou Y.H."/>
            <person name="Cheng J.X."/>
            <person name="Dai P.F."/>
            <person name="Guo W.B."/>
            <person name="Han X.H."/>
            <person name="Huang E.J."/>
            <person name="Li L.F."/>
            <person name="Wei W."/>
            <person name="Gao Y.C."/>
            <person name="Liu J.Z."/>
            <person name="Shao H.Z."/>
            <person name="Wang X."/>
            <person name="Wang C.C."/>
            <person name="Yang T.C."/>
            <person name="Huo Q.B."/>
            <person name="Li W."/>
            <person name="Chen H.Y."/>
            <person name="Chen S.E."/>
            <person name="Zhou L.G."/>
            <person name="Ni X.B."/>
            <person name="Tian J.H."/>
            <person name="Sheng Y."/>
            <person name="Liu T."/>
            <person name="Pan Y.S."/>
            <person name="Xia L.Y."/>
            <person name="Li J."/>
            <person name="Zhao F."/>
            <person name="Cao W.C."/>
        </authorList>
    </citation>
    <scope>NUCLEOTIDE SEQUENCE</scope>
    <source>
        <strain evidence="4">Rmic-2018</strain>
    </source>
</reference>
<dbReference type="InterPro" id="IPR017853">
    <property type="entry name" value="GH"/>
</dbReference>
<evidence type="ECO:0000256" key="1">
    <source>
        <dbReference type="SAM" id="MobiDB-lite"/>
    </source>
</evidence>
<dbReference type="Gene3D" id="3.20.20.80">
    <property type="entry name" value="Glycosidases"/>
    <property type="match status" value="1"/>
</dbReference>
<feature type="region of interest" description="Disordered" evidence="1">
    <location>
        <begin position="1"/>
        <end position="101"/>
    </location>
</feature>
<dbReference type="Proteomes" id="UP000821866">
    <property type="component" value="Chromosome 3"/>
</dbReference>
<keyword evidence="2" id="KW-1133">Transmembrane helix</keyword>
<comment type="caution">
    <text evidence="4">The sequence shown here is derived from an EMBL/GenBank/DDBJ whole genome shotgun (WGS) entry which is preliminary data.</text>
</comment>
<evidence type="ECO:0000313" key="5">
    <source>
        <dbReference type="Proteomes" id="UP000821866"/>
    </source>
</evidence>
<sequence length="572" mass="64105">MKETPSNESLSDQTPQPVSPRSPLPLEDPDSDVIREQPMAAVASGASTGASPTPQQVREILLVLRPPEPAEETVNEDQTTSLTPDLEFRQASNEERPPTPSDERACLQLWVLWAALTLPLFFSMWLFLVPFVISSSSTTRWPDRPTVTTPEPCLKPVQIREPSMPIRANLNGTLGPSKERARPVFCLFRNNVVTLSRNYSTVGQNYDYTFWSVPFELCPNVIYWSVAIDNGSVTSRMPSFDYSYGLHRLRNITERLGYFNVKILLALGGYSEDGPHFSILGREPATLHRLTANVIATLNSFRLDGVTVHWVDPGPRCGSPGDQEIIAALLRALRQAFDNNGMTLAMVTAMLDGAASVERLISMSKDVVNYFFLTDHRRLASQSRDFYDVCATFSDNTILTLHHYLTSVPGLRRDQICAYEPVAALAVDGYIDVTAGQFMVQPESRLRWAPFYEACGKPRFCRLFTQSASCIAHQMNWGRPPHFAANVRAATIYFVDTTLTIYSRYNTSFLPPVVREPCVFLTLIEFDNYAGQCGAKYNRYLLSQHVYSSTVHKYEYTGSVIDAAPPYTPDKC</sequence>
<dbReference type="GO" id="GO:0005576">
    <property type="term" value="C:extracellular region"/>
    <property type="evidence" value="ECO:0007669"/>
    <property type="project" value="TreeGrafter"/>
</dbReference>
<name>A0A9J6E5G8_RHIMP</name>
<feature type="transmembrane region" description="Helical" evidence="2">
    <location>
        <begin position="110"/>
        <end position="133"/>
    </location>
</feature>
<dbReference type="Pfam" id="PF00704">
    <property type="entry name" value="Glyco_hydro_18"/>
    <property type="match status" value="1"/>
</dbReference>
<feature type="compositionally biased region" description="Basic and acidic residues" evidence="1">
    <location>
        <begin position="86"/>
        <end position="101"/>
    </location>
</feature>
<keyword evidence="2" id="KW-0472">Membrane</keyword>
<dbReference type="GO" id="GO:0005975">
    <property type="term" value="P:carbohydrate metabolic process"/>
    <property type="evidence" value="ECO:0007669"/>
    <property type="project" value="InterPro"/>
</dbReference>
<dbReference type="GO" id="GO:0006032">
    <property type="term" value="P:chitin catabolic process"/>
    <property type="evidence" value="ECO:0007669"/>
    <property type="project" value="TreeGrafter"/>
</dbReference>
<dbReference type="InterPro" id="IPR001223">
    <property type="entry name" value="Glyco_hydro18_cat"/>
</dbReference>
<accession>A0A9J6E5G8</accession>
<evidence type="ECO:0000313" key="4">
    <source>
        <dbReference type="EMBL" id="KAH8029514.1"/>
    </source>
</evidence>